<reference evidence="1 2" key="1">
    <citation type="journal article" date="2013" name="BMC Genomics">
        <title>Comparative genomics of Campylobacter concisus isolates reveals genetic diversity and provides insights into disease association.</title>
        <authorList>
            <person name="Deshpande N.P."/>
            <person name="Kaakoush N.O."/>
            <person name="Wilkins M.R."/>
            <person name="Mitchell H.M."/>
        </authorList>
    </citation>
    <scope>NUCLEOTIDE SEQUENCE [LARGE SCALE GENOMIC DNA]</scope>
    <source>
        <strain evidence="1 2">UNSW2</strain>
    </source>
</reference>
<protein>
    <submittedName>
        <fullName evidence="1">Uncharacterized protein</fullName>
    </submittedName>
</protein>
<dbReference type="Proteomes" id="UP000016625">
    <property type="component" value="Unassembled WGS sequence"/>
</dbReference>
<sequence>MKFIKKLSKKIDEIQYVNLKAKQHVEKSGYFGGFKMLIEFKNWLVNL</sequence>
<dbReference type="AlphaFoldDB" id="U2FPP9"/>
<comment type="caution">
    <text evidence="1">The sequence shown here is derived from an EMBL/GenBank/DDBJ whole genome shotgun (WGS) entry which is preliminary data.</text>
</comment>
<name>U2FPP9_9BACT</name>
<dbReference type="EMBL" id="ANNJ01000003">
    <property type="protein sequence ID" value="ERJ32440.1"/>
    <property type="molecule type" value="Genomic_DNA"/>
</dbReference>
<accession>U2FPP9</accession>
<organism evidence="1 2">
    <name type="scientific">Campylobacter concisus UNSW2</name>
    <dbReference type="NCBI Taxonomy" id="1242965"/>
    <lineage>
        <taxon>Bacteria</taxon>
        <taxon>Pseudomonadati</taxon>
        <taxon>Campylobacterota</taxon>
        <taxon>Epsilonproteobacteria</taxon>
        <taxon>Campylobacterales</taxon>
        <taxon>Campylobacteraceae</taxon>
        <taxon>Campylobacter</taxon>
    </lineage>
</organism>
<proteinExistence type="predicted"/>
<dbReference type="PATRIC" id="fig|1242965.3.peg.256"/>
<evidence type="ECO:0000313" key="2">
    <source>
        <dbReference type="Proteomes" id="UP000016625"/>
    </source>
</evidence>
<gene>
    <name evidence="1" type="ORF">UNSW2_69</name>
</gene>
<evidence type="ECO:0000313" key="1">
    <source>
        <dbReference type="EMBL" id="ERJ32440.1"/>
    </source>
</evidence>